<dbReference type="PANTHER" id="PTHR11562">
    <property type="entry name" value="CATION EFFLUX PROTEIN/ ZINC TRANSPORTER"/>
    <property type="match status" value="1"/>
</dbReference>
<evidence type="ECO:0000256" key="5">
    <source>
        <dbReference type="ARBA" id="ARBA00023136"/>
    </source>
</evidence>
<keyword evidence="3" id="KW-0864">Zinc transport</keyword>
<proteinExistence type="predicted"/>
<feature type="transmembrane region" description="Helical" evidence="6">
    <location>
        <begin position="56"/>
        <end position="74"/>
    </location>
</feature>
<gene>
    <name evidence="8" type="ORF">J2X20_002679</name>
</gene>
<dbReference type="InterPro" id="IPR058533">
    <property type="entry name" value="Cation_efflux_TM"/>
</dbReference>
<feature type="domain" description="Cation efflux protein transmembrane" evidence="7">
    <location>
        <begin position="23"/>
        <end position="201"/>
    </location>
</feature>
<dbReference type="Gene3D" id="1.20.1510.10">
    <property type="entry name" value="Cation efflux protein transmembrane domain"/>
    <property type="match status" value="1"/>
</dbReference>
<feature type="transmembrane region" description="Helical" evidence="6">
    <location>
        <begin position="153"/>
        <end position="170"/>
    </location>
</feature>
<keyword evidence="9" id="KW-1185">Reference proteome</keyword>
<dbReference type="Proteomes" id="UP001180453">
    <property type="component" value="Unassembled WGS sequence"/>
</dbReference>
<reference evidence="8 9" key="1">
    <citation type="submission" date="2023-07" db="EMBL/GenBank/DDBJ databases">
        <title>Sorghum-associated microbial communities from plants grown in Nebraska, USA.</title>
        <authorList>
            <person name="Schachtman D."/>
        </authorList>
    </citation>
    <scope>NUCLEOTIDE SEQUENCE [LARGE SCALE GENOMIC DNA]</scope>
    <source>
        <strain evidence="8 9">BE314</strain>
    </source>
</reference>
<evidence type="ECO:0000256" key="6">
    <source>
        <dbReference type="SAM" id="Phobius"/>
    </source>
</evidence>
<evidence type="ECO:0000256" key="3">
    <source>
        <dbReference type="ARBA" id="ARBA00022906"/>
    </source>
</evidence>
<evidence type="ECO:0000313" key="8">
    <source>
        <dbReference type="EMBL" id="MDR7270021.1"/>
    </source>
</evidence>
<protein>
    <submittedName>
        <fullName evidence="8">Co/Zn/Cd efflux system component</fullName>
    </submittedName>
</protein>
<feature type="transmembrane region" description="Helical" evidence="6">
    <location>
        <begin position="110"/>
        <end position="133"/>
    </location>
</feature>
<keyword evidence="3" id="KW-0406">Ion transport</keyword>
<evidence type="ECO:0000256" key="1">
    <source>
        <dbReference type="ARBA" id="ARBA00004141"/>
    </source>
</evidence>
<evidence type="ECO:0000259" key="7">
    <source>
        <dbReference type="Pfam" id="PF01545"/>
    </source>
</evidence>
<feature type="transmembrane region" description="Helical" evidence="6">
    <location>
        <begin position="176"/>
        <end position="194"/>
    </location>
</feature>
<feature type="transmembrane region" description="Helical" evidence="6">
    <location>
        <begin position="86"/>
        <end position="104"/>
    </location>
</feature>
<organism evidence="8 9">
    <name type="scientific">Roseateles saccharophilus</name>
    <name type="common">Pseudomonas saccharophila</name>
    <dbReference type="NCBI Taxonomy" id="304"/>
    <lineage>
        <taxon>Bacteria</taxon>
        <taxon>Pseudomonadati</taxon>
        <taxon>Pseudomonadota</taxon>
        <taxon>Betaproteobacteria</taxon>
        <taxon>Burkholderiales</taxon>
        <taxon>Sphaerotilaceae</taxon>
        <taxon>Roseateles</taxon>
    </lineage>
</organism>
<keyword evidence="3" id="KW-0813">Transport</keyword>
<dbReference type="Pfam" id="PF01545">
    <property type="entry name" value="Cation_efflux"/>
    <property type="match status" value="1"/>
</dbReference>
<name>A0ABU1YPA6_ROSSA</name>
<sequence>MSHACHDHDHSHHGNSPAYRRVLWVALVLNAAMAVVELTAGSLAGSLALWADSADFIADAANYAISLAVLASSLTLRARVAWVKGAAMGLIGAAVLARAAWASFHGEPPQAFTMGAVGVAALAANVIVALMLYAWREGDANMRAVWLCSRNDALGNIAVVAAAAAVAWTGTAWPDLAVAAVMAVLALSSARVVMRHASDELRTAAAPAP</sequence>
<accession>A0ABU1YPA6</accession>
<keyword evidence="2 6" id="KW-0812">Transmembrane</keyword>
<evidence type="ECO:0000256" key="2">
    <source>
        <dbReference type="ARBA" id="ARBA00022692"/>
    </source>
</evidence>
<dbReference type="EMBL" id="JAVDXU010000002">
    <property type="protein sequence ID" value="MDR7270021.1"/>
    <property type="molecule type" value="Genomic_DNA"/>
</dbReference>
<feature type="transmembrane region" description="Helical" evidence="6">
    <location>
        <begin position="22"/>
        <end position="50"/>
    </location>
</feature>
<keyword evidence="3" id="KW-0862">Zinc</keyword>
<comment type="subcellular location">
    <subcellularLocation>
        <location evidence="1">Membrane</location>
        <topology evidence="1">Multi-pass membrane protein</topology>
    </subcellularLocation>
</comment>
<comment type="caution">
    <text evidence="8">The sequence shown here is derived from an EMBL/GenBank/DDBJ whole genome shotgun (WGS) entry which is preliminary data.</text>
</comment>
<dbReference type="InterPro" id="IPR050681">
    <property type="entry name" value="CDF/SLC30A"/>
</dbReference>
<keyword evidence="4 6" id="KW-1133">Transmembrane helix</keyword>
<keyword evidence="5 6" id="KW-0472">Membrane</keyword>
<dbReference type="RefSeq" id="WP_310265496.1">
    <property type="nucleotide sequence ID" value="NZ_JAVDXU010000002.1"/>
</dbReference>
<dbReference type="PANTHER" id="PTHR11562:SF17">
    <property type="entry name" value="RE54080P-RELATED"/>
    <property type="match status" value="1"/>
</dbReference>
<dbReference type="SUPFAM" id="SSF161111">
    <property type="entry name" value="Cation efflux protein transmembrane domain-like"/>
    <property type="match status" value="1"/>
</dbReference>
<dbReference type="InterPro" id="IPR027469">
    <property type="entry name" value="Cation_efflux_TMD_sf"/>
</dbReference>
<evidence type="ECO:0000313" key="9">
    <source>
        <dbReference type="Proteomes" id="UP001180453"/>
    </source>
</evidence>
<evidence type="ECO:0000256" key="4">
    <source>
        <dbReference type="ARBA" id="ARBA00022989"/>
    </source>
</evidence>